<organism evidence="2 3">
    <name type="scientific">Somion occarium</name>
    <dbReference type="NCBI Taxonomy" id="3059160"/>
    <lineage>
        <taxon>Eukaryota</taxon>
        <taxon>Fungi</taxon>
        <taxon>Dikarya</taxon>
        <taxon>Basidiomycota</taxon>
        <taxon>Agaricomycotina</taxon>
        <taxon>Agaricomycetes</taxon>
        <taxon>Polyporales</taxon>
        <taxon>Cerrenaceae</taxon>
        <taxon>Somion</taxon>
    </lineage>
</organism>
<dbReference type="EMBL" id="OZ037952">
    <property type="protein sequence ID" value="CAL1717448.1"/>
    <property type="molecule type" value="Genomic_DNA"/>
</dbReference>
<feature type="domain" description="SnoaL-like" evidence="1">
    <location>
        <begin position="22"/>
        <end position="116"/>
    </location>
</feature>
<proteinExistence type="predicted"/>
<dbReference type="InterPro" id="IPR032710">
    <property type="entry name" value="NTF2-like_dom_sf"/>
</dbReference>
<sequence length="158" mass="17724">MSSPVTGAIPANPSPEVKLIIAWMTALCDGDFDKLATLVTEDFVHYVHPSSLGFPKRNKTEWLQFNKDGFDIFKNFKITVHEIVEGQSAVVVHASSNATTSTGYPYANEYSLFFHLTAETDGSYTIDQLKEFMDSQYAVEFFLAEKKRQEAAGNKVVW</sequence>
<dbReference type="Pfam" id="PF12680">
    <property type="entry name" value="SnoaL_2"/>
    <property type="match status" value="1"/>
</dbReference>
<accession>A0ABP1ED98</accession>
<dbReference type="InterPro" id="IPR037401">
    <property type="entry name" value="SnoaL-like"/>
</dbReference>
<protein>
    <recommendedName>
        <fullName evidence="1">SnoaL-like domain-containing protein</fullName>
    </recommendedName>
</protein>
<name>A0ABP1ED98_9APHY</name>
<dbReference type="SUPFAM" id="SSF54427">
    <property type="entry name" value="NTF2-like"/>
    <property type="match status" value="1"/>
</dbReference>
<gene>
    <name evidence="2" type="ORF">GFSPODELE1_LOCUS11226</name>
</gene>
<evidence type="ECO:0000313" key="2">
    <source>
        <dbReference type="EMBL" id="CAL1717448.1"/>
    </source>
</evidence>
<dbReference type="Gene3D" id="3.10.450.50">
    <property type="match status" value="1"/>
</dbReference>
<dbReference type="Proteomes" id="UP001497453">
    <property type="component" value="Chromosome 9"/>
</dbReference>
<evidence type="ECO:0000313" key="3">
    <source>
        <dbReference type="Proteomes" id="UP001497453"/>
    </source>
</evidence>
<dbReference type="InterPro" id="IPR050977">
    <property type="entry name" value="Fungal_Meroterpenoid_Isomerase"/>
</dbReference>
<dbReference type="PANTHER" id="PTHR39598:SF1">
    <property type="entry name" value="AUSTINOID BIOSYNTHESIS CLUSTERS PROTEIN F-RELATED"/>
    <property type="match status" value="1"/>
</dbReference>
<evidence type="ECO:0000259" key="1">
    <source>
        <dbReference type="Pfam" id="PF12680"/>
    </source>
</evidence>
<dbReference type="PANTHER" id="PTHR39598">
    <property type="entry name" value="AUSTINOL SYNTHESIS PROTEIN F-RELATED"/>
    <property type="match status" value="1"/>
</dbReference>
<keyword evidence="3" id="KW-1185">Reference proteome</keyword>
<reference evidence="3" key="1">
    <citation type="submission" date="2024-04" db="EMBL/GenBank/DDBJ databases">
        <authorList>
            <person name="Shaw F."/>
            <person name="Minotto A."/>
        </authorList>
    </citation>
    <scope>NUCLEOTIDE SEQUENCE [LARGE SCALE GENOMIC DNA]</scope>
</reference>